<keyword evidence="4" id="KW-1185">Reference proteome</keyword>
<dbReference type="STRING" id="990268.JCM19235_4664"/>
<dbReference type="InterPro" id="IPR003996">
    <property type="entry name" value="RTX_toxin-activating_protC_bac"/>
</dbReference>
<protein>
    <recommendedName>
        <fullName evidence="2">RTX toxin-activating lysine-acyltransferase</fullName>
        <ecNumber evidence="2">2.3.1.-</ecNumber>
    </recommendedName>
</protein>
<comment type="similarity">
    <text evidence="1 2">Belongs to the RTX toxin acyltransferase family.</text>
</comment>
<comment type="subcellular location">
    <subcellularLocation>
        <location evidence="2">Cytoplasm</location>
    </subcellularLocation>
</comment>
<dbReference type="EC" id="2.3.1.-" evidence="2"/>
<dbReference type="GO" id="GO:0005737">
    <property type="term" value="C:cytoplasm"/>
    <property type="evidence" value="ECO:0007669"/>
    <property type="project" value="UniProtKB-SubCell"/>
</dbReference>
<dbReference type="GO" id="GO:0016746">
    <property type="term" value="F:acyltransferase activity"/>
    <property type="evidence" value="ECO:0007669"/>
    <property type="project" value="UniProtKB-UniRule"/>
</dbReference>
<keyword evidence="2" id="KW-0808">Transferase</keyword>
<name>A0A090S578_9VIBR</name>
<proteinExistence type="inferred from homology"/>
<dbReference type="AlphaFoldDB" id="A0A090S578"/>
<evidence type="ECO:0000256" key="2">
    <source>
        <dbReference type="RuleBase" id="RU368102"/>
    </source>
</evidence>
<comment type="function">
    <text evidence="2">Involved in fatty acylation of protoxin at internal lysine residues, thereby converting it to the active toxin.</text>
</comment>
<accession>A0A090S578</accession>
<sequence>MEKDVWLPEVEWNQGNYLWFMDFIAPFGDCAAIRRTLSEQFRHKTQAWCRRIGNERGADRIFLHRKGHLKTAQNDYLN</sequence>
<comment type="caution">
    <text evidence="3">The sequence shown here is derived from an EMBL/GenBank/DDBJ whole genome shotgun (WGS) entry which is preliminary data.</text>
</comment>
<dbReference type="GO" id="GO:0009404">
    <property type="term" value="P:toxin metabolic process"/>
    <property type="evidence" value="ECO:0007669"/>
    <property type="project" value="UniProtKB-UniRule"/>
</dbReference>
<gene>
    <name evidence="3" type="ORF">JCM19235_4664</name>
</gene>
<keyword evidence="2" id="KW-0963">Cytoplasm</keyword>
<dbReference type="Proteomes" id="UP000029228">
    <property type="component" value="Unassembled WGS sequence"/>
</dbReference>
<keyword evidence="2" id="KW-0012">Acyltransferase</keyword>
<organism evidence="3 4">
    <name type="scientific">Vibrio maritimus</name>
    <dbReference type="NCBI Taxonomy" id="990268"/>
    <lineage>
        <taxon>Bacteria</taxon>
        <taxon>Pseudomonadati</taxon>
        <taxon>Pseudomonadota</taxon>
        <taxon>Gammaproteobacteria</taxon>
        <taxon>Vibrionales</taxon>
        <taxon>Vibrionaceae</taxon>
        <taxon>Vibrio</taxon>
    </lineage>
</organism>
<evidence type="ECO:0000313" key="3">
    <source>
        <dbReference type="EMBL" id="GAL22706.1"/>
    </source>
</evidence>
<dbReference type="Pfam" id="PF02794">
    <property type="entry name" value="HlyC"/>
    <property type="match status" value="1"/>
</dbReference>
<dbReference type="EMBL" id="BBMR01000015">
    <property type="protein sequence ID" value="GAL22706.1"/>
    <property type="molecule type" value="Genomic_DNA"/>
</dbReference>
<dbReference type="GO" id="GO:0031640">
    <property type="term" value="P:killing of cells of another organism"/>
    <property type="evidence" value="ECO:0007669"/>
    <property type="project" value="UniProtKB-KW"/>
</dbReference>
<keyword evidence="2" id="KW-0204">Cytolysis</keyword>
<evidence type="ECO:0000313" key="4">
    <source>
        <dbReference type="Proteomes" id="UP000029228"/>
    </source>
</evidence>
<reference evidence="3 4" key="1">
    <citation type="submission" date="2014-09" db="EMBL/GenBank/DDBJ databases">
        <title>Vibrio maritimus JCM 19235. (C45) whole genome shotgun sequence.</title>
        <authorList>
            <person name="Sawabe T."/>
            <person name="Meirelles P."/>
            <person name="Nakanishi M."/>
            <person name="Sayaka M."/>
            <person name="Hattori M."/>
            <person name="Ohkuma M."/>
        </authorList>
    </citation>
    <scope>NUCLEOTIDE SEQUENCE [LARGE SCALE GENOMIC DNA]</scope>
    <source>
        <strain evidence="4">JCM19235</strain>
    </source>
</reference>
<evidence type="ECO:0000256" key="1">
    <source>
        <dbReference type="ARBA" id="ARBA00005686"/>
    </source>
</evidence>